<reference evidence="2 3" key="1">
    <citation type="journal article" date="2017" name="DNA Res.">
        <title>Complete genome sequence and expression profile of the commercial lytic enzyme producer Lysobacter enzymogenes M497-1.</title>
        <authorList>
            <person name="Takami H."/>
            <person name="Toyoda A."/>
            <person name="Uchiyama I."/>
            <person name="Itoh T."/>
            <person name="Takaki Y."/>
            <person name="Arai W."/>
            <person name="Nishi S."/>
            <person name="Kawai M."/>
            <person name="Shinya K."/>
            <person name="Ikeda H."/>
        </authorList>
    </citation>
    <scope>NUCLEOTIDE SEQUENCE [LARGE SCALE GENOMIC DNA]</scope>
    <source>
        <strain evidence="2 3">M497-1</strain>
    </source>
</reference>
<evidence type="ECO:0000313" key="3">
    <source>
        <dbReference type="Proteomes" id="UP000218824"/>
    </source>
</evidence>
<dbReference type="KEGG" id="lem:LEN_2969"/>
<proteinExistence type="predicted"/>
<dbReference type="Proteomes" id="UP000218824">
    <property type="component" value="Chromosome"/>
</dbReference>
<feature type="region of interest" description="Disordered" evidence="1">
    <location>
        <begin position="1"/>
        <end position="72"/>
    </location>
</feature>
<dbReference type="EMBL" id="AP014940">
    <property type="protein sequence ID" value="BAV98456.1"/>
    <property type="molecule type" value="Genomic_DNA"/>
</dbReference>
<evidence type="ECO:0000313" key="2">
    <source>
        <dbReference type="EMBL" id="BAV98456.1"/>
    </source>
</evidence>
<sequence>MQRGRHRRDTAEPGEAATEDMHQAVTASTESFAGNAVRTPERRRRRRTDRDGERRSGRSSTGPVRQERTLCT</sequence>
<protein>
    <submittedName>
        <fullName evidence="2">Uncharacterized protein</fullName>
    </submittedName>
</protein>
<gene>
    <name evidence="2" type="ORF">LEN_2969</name>
</gene>
<evidence type="ECO:0000256" key="1">
    <source>
        <dbReference type="SAM" id="MobiDB-lite"/>
    </source>
</evidence>
<organism evidence="2 3">
    <name type="scientific">Lysobacter enzymogenes</name>
    <dbReference type="NCBI Taxonomy" id="69"/>
    <lineage>
        <taxon>Bacteria</taxon>
        <taxon>Pseudomonadati</taxon>
        <taxon>Pseudomonadota</taxon>
        <taxon>Gammaproteobacteria</taxon>
        <taxon>Lysobacterales</taxon>
        <taxon>Lysobacteraceae</taxon>
        <taxon>Lysobacter</taxon>
    </lineage>
</organism>
<accession>A0AAU9AZ84</accession>
<dbReference type="AlphaFoldDB" id="A0AAU9AZ84"/>
<name>A0AAU9AZ84_LYSEN</name>